<reference evidence="2" key="1">
    <citation type="submission" date="2023-07" db="EMBL/GenBank/DDBJ databases">
        <title>Conexibacter stalactiti sp. nov., isolated from stalactites in a lava cave and emended description of the genus Conexibacter.</title>
        <authorList>
            <person name="Lee S.D."/>
        </authorList>
    </citation>
    <scope>NUCLEOTIDE SEQUENCE [LARGE SCALE GENOMIC DNA]</scope>
    <source>
        <strain evidence="2">KCTC 39840</strain>
    </source>
</reference>
<name>A0ABU4HW74_9ACTN</name>
<dbReference type="PANTHER" id="PTHR11941:SF54">
    <property type="entry name" value="ENOYL-COA HYDRATASE, MITOCHONDRIAL"/>
    <property type="match status" value="1"/>
</dbReference>
<proteinExistence type="predicted"/>
<comment type="caution">
    <text evidence="1">The sequence shown here is derived from an EMBL/GenBank/DDBJ whole genome shotgun (WGS) entry which is preliminary data.</text>
</comment>
<dbReference type="RefSeq" id="WP_318599878.1">
    <property type="nucleotide sequence ID" value="NZ_JAWSTH010000086.1"/>
</dbReference>
<evidence type="ECO:0000313" key="1">
    <source>
        <dbReference type="EMBL" id="MDW5597414.1"/>
    </source>
</evidence>
<keyword evidence="2" id="KW-1185">Reference proteome</keyword>
<dbReference type="InterPro" id="IPR029045">
    <property type="entry name" value="ClpP/crotonase-like_dom_sf"/>
</dbReference>
<dbReference type="SUPFAM" id="SSF52096">
    <property type="entry name" value="ClpP/crotonase"/>
    <property type="match status" value="1"/>
</dbReference>
<sequence>MTKLATYTLDGRIATIALDDGKANALSIAMLQTLHEAFDQAERDEAVVLLSGREGRFSAGFDLGVFGGGDVAAVIEMLRLGATLAERILSFPTPVVVACGGHAIAAGSFLLLAADARIGADGPFRIGLNEVRIGLTVPTFAIELARQRLHPAHFDRAVVSATMYSPREAVVAGYLDRVVEPAELLATAQATAADLAELNPAAHAATKLRARAGALSAVRAAIASELTVEALTGASAPA</sequence>
<protein>
    <submittedName>
        <fullName evidence="1">Crotonase/enoyl-CoA hydratase family protein</fullName>
    </submittedName>
</protein>
<dbReference type="PANTHER" id="PTHR11941">
    <property type="entry name" value="ENOYL-COA HYDRATASE-RELATED"/>
    <property type="match status" value="1"/>
</dbReference>
<dbReference type="EMBL" id="JAWSTH010000086">
    <property type="protein sequence ID" value="MDW5597414.1"/>
    <property type="molecule type" value="Genomic_DNA"/>
</dbReference>
<dbReference type="InterPro" id="IPR001753">
    <property type="entry name" value="Enoyl-CoA_hydra/iso"/>
</dbReference>
<evidence type="ECO:0000313" key="2">
    <source>
        <dbReference type="Proteomes" id="UP001284601"/>
    </source>
</evidence>
<dbReference type="CDD" id="cd06558">
    <property type="entry name" value="crotonase-like"/>
    <property type="match status" value="1"/>
</dbReference>
<dbReference type="NCBIfam" id="NF004858">
    <property type="entry name" value="PRK06213.1"/>
    <property type="match status" value="1"/>
</dbReference>
<dbReference type="Proteomes" id="UP001284601">
    <property type="component" value="Unassembled WGS sequence"/>
</dbReference>
<gene>
    <name evidence="1" type="ORF">R7226_23905</name>
</gene>
<accession>A0ABU4HW74</accession>
<dbReference type="Gene3D" id="3.90.226.10">
    <property type="entry name" value="2-enoyl-CoA Hydratase, Chain A, domain 1"/>
    <property type="match status" value="1"/>
</dbReference>
<reference evidence="1 2" key="2">
    <citation type="submission" date="2023-10" db="EMBL/GenBank/DDBJ databases">
        <authorList>
            <person name="Han X.F."/>
        </authorList>
    </citation>
    <scope>NUCLEOTIDE SEQUENCE [LARGE SCALE GENOMIC DNA]</scope>
    <source>
        <strain evidence="1 2">KCTC 39840</strain>
    </source>
</reference>
<organism evidence="1 2">
    <name type="scientific">Conexibacter stalactiti</name>
    <dbReference type="NCBI Taxonomy" id="1940611"/>
    <lineage>
        <taxon>Bacteria</taxon>
        <taxon>Bacillati</taxon>
        <taxon>Actinomycetota</taxon>
        <taxon>Thermoleophilia</taxon>
        <taxon>Solirubrobacterales</taxon>
        <taxon>Conexibacteraceae</taxon>
        <taxon>Conexibacter</taxon>
    </lineage>
</organism>
<dbReference type="Pfam" id="PF00378">
    <property type="entry name" value="ECH_1"/>
    <property type="match status" value="1"/>
</dbReference>